<comment type="caution">
    <text evidence="1">The sequence shown here is derived from an EMBL/GenBank/DDBJ whole genome shotgun (WGS) entry which is preliminary data.</text>
</comment>
<dbReference type="RefSeq" id="WP_097792673.1">
    <property type="nucleotide sequence ID" value="NZ_CP186691.1"/>
</dbReference>
<organism evidence="1 2">
    <name type="scientific">Faecalibacterium prausnitzii</name>
    <dbReference type="NCBI Taxonomy" id="853"/>
    <lineage>
        <taxon>Bacteria</taxon>
        <taxon>Bacillati</taxon>
        <taxon>Bacillota</taxon>
        <taxon>Clostridia</taxon>
        <taxon>Eubacteriales</taxon>
        <taxon>Oscillospiraceae</taxon>
        <taxon>Faecalibacterium</taxon>
    </lineage>
</organism>
<proteinExistence type="predicted"/>
<dbReference type="Proteomes" id="UP000220904">
    <property type="component" value="Unassembled WGS sequence"/>
</dbReference>
<sequence length="96" mass="10917">MSKLHKTFESFLEQENTRENLPKHPLQSGFFAVNCMYQKDGAAQSAPFQRMEQGIPAENLEEYGMLELLLGTIRRLCATGYQGIRVTSCGRVLHRP</sequence>
<gene>
    <name evidence="1" type="ORF">CHR60_08820</name>
</gene>
<name>A0A2A7B669_9FIRM</name>
<protein>
    <submittedName>
        <fullName evidence="1">Uncharacterized protein</fullName>
    </submittedName>
</protein>
<evidence type="ECO:0000313" key="1">
    <source>
        <dbReference type="EMBL" id="PDX86818.1"/>
    </source>
</evidence>
<reference evidence="1 2" key="1">
    <citation type="journal article" date="2017" name="Front. Microbiol.">
        <title>New Insights into the Diversity of the Genus Faecalibacterium.</title>
        <authorList>
            <person name="Benevides L."/>
            <person name="Burman S."/>
            <person name="Martin R."/>
            <person name="Robert V."/>
            <person name="Thomas M."/>
            <person name="Miquel S."/>
            <person name="Chain F."/>
            <person name="Sokol H."/>
            <person name="Bermudez-Humaran L.G."/>
            <person name="Morrison M."/>
            <person name="Langella P."/>
            <person name="Azevedo V.A."/>
            <person name="Chatel J.M."/>
            <person name="Soares S."/>
        </authorList>
    </citation>
    <scope>NUCLEOTIDE SEQUENCE [LARGE SCALE GENOMIC DNA]</scope>
    <source>
        <strain evidence="1 2">AHMP21</strain>
    </source>
</reference>
<evidence type="ECO:0000313" key="2">
    <source>
        <dbReference type="Proteomes" id="UP000220904"/>
    </source>
</evidence>
<accession>A0A2A7B669</accession>
<dbReference type="EMBL" id="NOUV01000014">
    <property type="protein sequence ID" value="PDX86818.1"/>
    <property type="molecule type" value="Genomic_DNA"/>
</dbReference>
<dbReference type="AlphaFoldDB" id="A0A2A7B669"/>